<dbReference type="InterPro" id="IPR014825">
    <property type="entry name" value="DNA_alkylation"/>
</dbReference>
<evidence type="ECO:0000313" key="1">
    <source>
        <dbReference type="EMBL" id="SPE18711.1"/>
    </source>
</evidence>
<evidence type="ECO:0008006" key="3">
    <source>
        <dbReference type="Google" id="ProtNLM"/>
    </source>
</evidence>
<name>A0AAE8J3F4_LATSK</name>
<gene>
    <name evidence="1" type="ORF">LAS9267_00255</name>
</gene>
<accession>A0AAE8J3F4</accession>
<dbReference type="InterPro" id="IPR016024">
    <property type="entry name" value="ARM-type_fold"/>
</dbReference>
<protein>
    <recommendedName>
        <fullName evidence="3">DNA alkylation repair protein</fullName>
    </recommendedName>
</protein>
<sequence length="370" mass="42265">MAELLKDIYTEAFLTTFSQQVQEVYRPFKAQQFVRAVLADNWADLTLKQRTRQIAIVLGQFLPQDYSEAIALLEQLAPDCQGFAYLFFPDFVVVYGTRPEDWALSMHALEIFTQQSSAEFAIRTFILTDPKRAMGQMTQWAQSANAHVRRLASEGCRPRLPWGESLPVFKQDPTPVLAILERLKNDPELYVRRSVANNLNDIVKDHPQLVIETAKKWQGQSEAVDWVIRHGCRTLLRKDFLAVQTLFGYAADSPAKPLVLAATIKTTATTVAIGDKLAFHYQIRFRPEAKLLVRVEYAVDYVKANGQQSRKLFKLAEKEIDGRQGLRGERQINFKDLTTRKHYPGQHNVALIVNGREVAKTAFEVVRREE</sequence>
<dbReference type="Gene3D" id="1.25.40.290">
    <property type="entry name" value="ARM repeat domains"/>
    <property type="match status" value="1"/>
</dbReference>
<organism evidence="1 2">
    <name type="scientific">Latilactobacillus sakei</name>
    <name type="common">Lactobacillus sakei</name>
    <dbReference type="NCBI Taxonomy" id="1599"/>
    <lineage>
        <taxon>Bacteria</taxon>
        <taxon>Bacillati</taxon>
        <taxon>Bacillota</taxon>
        <taxon>Bacilli</taxon>
        <taxon>Lactobacillales</taxon>
        <taxon>Lactobacillaceae</taxon>
        <taxon>Latilactobacillus</taxon>
    </lineage>
</organism>
<dbReference type="Pfam" id="PF08713">
    <property type="entry name" value="DNA_alkylation"/>
    <property type="match status" value="1"/>
</dbReference>
<dbReference type="EMBL" id="OKRC01000001">
    <property type="protein sequence ID" value="SPE18711.1"/>
    <property type="molecule type" value="Genomic_DNA"/>
</dbReference>
<dbReference type="SUPFAM" id="SSF48371">
    <property type="entry name" value="ARM repeat"/>
    <property type="match status" value="1"/>
</dbReference>
<reference evidence="1 2" key="1">
    <citation type="submission" date="2018-02" db="EMBL/GenBank/DDBJ databases">
        <authorList>
            <person name="Rodrigo-Torres L."/>
            <person name="Arahal R. D."/>
            <person name="Lucena T."/>
        </authorList>
    </citation>
    <scope>NUCLEOTIDE SEQUENCE [LARGE SCALE GENOMIC DNA]</scope>
    <source>
        <strain evidence="1 2">CECT 9267</strain>
    </source>
</reference>
<dbReference type="Proteomes" id="UP000239650">
    <property type="component" value="Unassembled WGS sequence"/>
</dbReference>
<proteinExistence type="predicted"/>
<evidence type="ECO:0000313" key="2">
    <source>
        <dbReference type="Proteomes" id="UP000239650"/>
    </source>
</evidence>
<dbReference type="AlphaFoldDB" id="A0AAE8J3F4"/>
<comment type="caution">
    <text evidence="1">The sequence shown here is derived from an EMBL/GenBank/DDBJ whole genome shotgun (WGS) entry which is preliminary data.</text>
</comment>
<dbReference type="RefSeq" id="WP_105300012.1">
    <property type="nucleotide sequence ID" value="NZ_OKRC01000001.1"/>
</dbReference>